<comment type="similarity">
    <text evidence="3">Belongs to the acetyltransferase family. RimJ subfamily.</text>
</comment>
<comment type="caution">
    <text evidence="5">The sequence shown here is derived from an EMBL/GenBank/DDBJ whole genome shotgun (WGS) entry which is preliminary data.</text>
</comment>
<dbReference type="InterPro" id="IPR051531">
    <property type="entry name" value="N-acetyltransferase"/>
</dbReference>
<evidence type="ECO:0000256" key="1">
    <source>
        <dbReference type="ARBA" id="ARBA00022679"/>
    </source>
</evidence>
<evidence type="ECO:0000256" key="3">
    <source>
        <dbReference type="ARBA" id="ARBA00038502"/>
    </source>
</evidence>
<protein>
    <submittedName>
        <fullName evidence="5">N-acetyltransferase</fullName>
    </submittedName>
</protein>
<dbReference type="EMBL" id="SPQZ01000006">
    <property type="protein sequence ID" value="TFV95297.1"/>
    <property type="molecule type" value="Genomic_DNA"/>
</dbReference>
<dbReference type="RefSeq" id="WP_135121243.1">
    <property type="nucleotide sequence ID" value="NZ_SPQZ01000006.1"/>
</dbReference>
<sequence length="175" mass="19694">MAEVTLKPWAADDLETLRRSNAPEMMTYLGGSETEEKLRTRHERYLRLGRDGEAHMFRIVTPEHPEGVGVIGYWNAVHDDTAVYETGWSVEPWYQGQGIGTRALIAALDHARFVGGRRSVHAYPRTDNAASNAICAKAGMTFNREMDFEYPPGNPIRCNDWEFTLEPRPIVGAGE</sequence>
<dbReference type="GO" id="GO:0008999">
    <property type="term" value="F:protein-N-terminal-alanine acetyltransferase activity"/>
    <property type="evidence" value="ECO:0007669"/>
    <property type="project" value="TreeGrafter"/>
</dbReference>
<dbReference type="CDD" id="cd04301">
    <property type="entry name" value="NAT_SF"/>
    <property type="match status" value="1"/>
</dbReference>
<evidence type="ECO:0000313" key="6">
    <source>
        <dbReference type="Proteomes" id="UP000298127"/>
    </source>
</evidence>
<evidence type="ECO:0000259" key="4">
    <source>
        <dbReference type="PROSITE" id="PS51186"/>
    </source>
</evidence>
<dbReference type="Pfam" id="PF13302">
    <property type="entry name" value="Acetyltransf_3"/>
    <property type="match status" value="1"/>
</dbReference>
<evidence type="ECO:0000313" key="5">
    <source>
        <dbReference type="EMBL" id="TFV95297.1"/>
    </source>
</evidence>
<feature type="domain" description="N-acetyltransferase" evidence="4">
    <location>
        <begin position="12"/>
        <end position="166"/>
    </location>
</feature>
<dbReference type="SUPFAM" id="SSF55729">
    <property type="entry name" value="Acyl-CoA N-acyltransferases (Nat)"/>
    <property type="match status" value="1"/>
</dbReference>
<dbReference type="PROSITE" id="PS51186">
    <property type="entry name" value="GNAT"/>
    <property type="match status" value="1"/>
</dbReference>
<keyword evidence="6" id="KW-1185">Reference proteome</keyword>
<organism evidence="5 6">
    <name type="scientific">Orlajensenia leifsoniae</name>
    <dbReference type="NCBI Taxonomy" id="2561933"/>
    <lineage>
        <taxon>Bacteria</taxon>
        <taxon>Bacillati</taxon>
        <taxon>Actinomycetota</taxon>
        <taxon>Actinomycetes</taxon>
        <taxon>Micrococcales</taxon>
        <taxon>Microbacteriaceae</taxon>
        <taxon>Orlajensenia</taxon>
    </lineage>
</organism>
<dbReference type="InterPro" id="IPR016181">
    <property type="entry name" value="Acyl_CoA_acyltransferase"/>
</dbReference>
<dbReference type="PANTHER" id="PTHR43792">
    <property type="entry name" value="GNAT FAMILY, PUTATIVE (AFU_ORTHOLOGUE AFUA_3G00765)-RELATED-RELATED"/>
    <property type="match status" value="1"/>
</dbReference>
<evidence type="ECO:0000256" key="2">
    <source>
        <dbReference type="ARBA" id="ARBA00023315"/>
    </source>
</evidence>
<gene>
    <name evidence="5" type="ORF">E4M00_14695</name>
</gene>
<dbReference type="Gene3D" id="3.40.630.30">
    <property type="match status" value="1"/>
</dbReference>
<dbReference type="AlphaFoldDB" id="A0A4Y9QT02"/>
<name>A0A4Y9QT02_9MICO</name>
<keyword evidence="2" id="KW-0012">Acyltransferase</keyword>
<keyword evidence="1 5" id="KW-0808">Transferase</keyword>
<dbReference type="InterPro" id="IPR000182">
    <property type="entry name" value="GNAT_dom"/>
</dbReference>
<reference evidence="5 6" key="1">
    <citation type="journal article" date="2018" name="J. Microbiol.">
        <title>Leifsonia flava sp. nov., a novel actinobacterium isolated from the rhizosphere of Aquilegia viridiflora.</title>
        <authorList>
            <person name="Cai Y."/>
            <person name="Tao W.Z."/>
            <person name="Ma Y.J."/>
            <person name="Cheng J."/>
            <person name="Zhang M.Y."/>
            <person name="Zhang Y.X."/>
        </authorList>
    </citation>
    <scope>NUCLEOTIDE SEQUENCE [LARGE SCALE GENOMIC DNA]</scope>
    <source>
        <strain evidence="5 6">SYP-B2174</strain>
    </source>
</reference>
<proteinExistence type="inferred from homology"/>
<dbReference type="PANTHER" id="PTHR43792:SF8">
    <property type="entry name" value="[RIBOSOMAL PROTEIN US5]-ALANINE N-ACETYLTRANSFERASE"/>
    <property type="match status" value="1"/>
</dbReference>
<dbReference type="GO" id="GO:0005737">
    <property type="term" value="C:cytoplasm"/>
    <property type="evidence" value="ECO:0007669"/>
    <property type="project" value="TreeGrafter"/>
</dbReference>
<dbReference type="Proteomes" id="UP000298127">
    <property type="component" value="Unassembled WGS sequence"/>
</dbReference>
<accession>A0A4Y9QT02</accession>